<dbReference type="AlphaFoldDB" id="A0A6A6FMD1"/>
<name>A0A6A6FMD1_9PEZI</name>
<evidence type="ECO:0000256" key="1">
    <source>
        <dbReference type="SAM" id="MobiDB-lite"/>
    </source>
</evidence>
<sequence>MGWQLFPPQDGDPAYRSWTFAWTGLGSSQSKAASNMLANEPTFIFGNCSCLIAILQHNRSVMGNVVRYGCSRISTMHLAEVTGTRFELYADVFGGTSLFPVVASMIFESPANSVDEEYLSHWSAKASIGTCYSPEGLSSSSEHENRNRENAYTLSQYLLSMSLHQHDFHKCLPALPSTNLILVTDINCLLPQPKPRTRLQPLGVLSSMALSSSSNFRPRLQQNSTSTTSTIAPTTTTPQEKN</sequence>
<protein>
    <submittedName>
        <fullName evidence="2">Uncharacterized protein</fullName>
    </submittedName>
</protein>
<accession>A0A6A6FMD1</accession>
<evidence type="ECO:0000313" key="3">
    <source>
        <dbReference type="Proteomes" id="UP000799539"/>
    </source>
</evidence>
<dbReference type="Proteomes" id="UP000799539">
    <property type="component" value="Unassembled WGS sequence"/>
</dbReference>
<feature type="region of interest" description="Disordered" evidence="1">
    <location>
        <begin position="213"/>
        <end position="242"/>
    </location>
</feature>
<reference evidence="2" key="1">
    <citation type="journal article" date="2020" name="Stud. Mycol.">
        <title>101 Dothideomycetes genomes: a test case for predicting lifestyles and emergence of pathogens.</title>
        <authorList>
            <person name="Haridas S."/>
            <person name="Albert R."/>
            <person name="Binder M."/>
            <person name="Bloem J."/>
            <person name="Labutti K."/>
            <person name="Salamov A."/>
            <person name="Andreopoulos B."/>
            <person name="Baker S."/>
            <person name="Barry K."/>
            <person name="Bills G."/>
            <person name="Bluhm B."/>
            <person name="Cannon C."/>
            <person name="Castanera R."/>
            <person name="Culley D."/>
            <person name="Daum C."/>
            <person name="Ezra D."/>
            <person name="Gonzalez J."/>
            <person name="Henrissat B."/>
            <person name="Kuo A."/>
            <person name="Liang C."/>
            <person name="Lipzen A."/>
            <person name="Lutzoni F."/>
            <person name="Magnuson J."/>
            <person name="Mondo S."/>
            <person name="Nolan M."/>
            <person name="Ohm R."/>
            <person name="Pangilinan J."/>
            <person name="Park H.-J."/>
            <person name="Ramirez L."/>
            <person name="Alfaro M."/>
            <person name="Sun H."/>
            <person name="Tritt A."/>
            <person name="Yoshinaga Y."/>
            <person name="Zwiers L.-H."/>
            <person name="Turgeon B."/>
            <person name="Goodwin S."/>
            <person name="Spatafora J."/>
            <person name="Crous P."/>
            <person name="Grigoriev I."/>
        </authorList>
    </citation>
    <scope>NUCLEOTIDE SEQUENCE</scope>
    <source>
        <strain evidence="2">SCOH1-5</strain>
    </source>
</reference>
<gene>
    <name evidence="2" type="ORF">CERZMDRAFT_83149</name>
</gene>
<feature type="compositionally biased region" description="Low complexity" evidence="1">
    <location>
        <begin position="224"/>
        <end position="242"/>
    </location>
</feature>
<organism evidence="2 3">
    <name type="scientific">Cercospora zeae-maydis SCOH1-5</name>
    <dbReference type="NCBI Taxonomy" id="717836"/>
    <lineage>
        <taxon>Eukaryota</taxon>
        <taxon>Fungi</taxon>
        <taxon>Dikarya</taxon>
        <taxon>Ascomycota</taxon>
        <taxon>Pezizomycotina</taxon>
        <taxon>Dothideomycetes</taxon>
        <taxon>Dothideomycetidae</taxon>
        <taxon>Mycosphaerellales</taxon>
        <taxon>Mycosphaerellaceae</taxon>
        <taxon>Cercospora</taxon>
    </lineage>
</organism>
<proteinExistence type="predicted"/>
<dbReference type="EMBL" id="ML992668">
    <property type="protein sequence ID" value="KAF2214454.1"/>
    <property type="molecule type" value="Genomic_DNA"/>
</dbReference>
<evidence type="ECO:0000313" key="2">
    <source>
        <dbReference type="EMBL" id="KAF2214454.1"/>
    </source>
</evidence>
<keyword evidence="3" id="KW-1185">Reference proteome</keyword>